<organism evidence="2 3">
    <name type="scientific">Paracoccidioides brasiliensis</name>
    <dbReference type="NCBI Taxonomy" id="121759"/>
    <lineage>
        <taxon>Eukaryota</taxon>
        <taxon>Fungi</taxon>
        <taxon>Dikarya</taxon>
        <taxon>Ascomycota</taxon>
        <taxon>Pezizomycotina</taxon>
        <taxon>Eurotiomycetes</taxon>
        <taxon>Eurotiomycetidae</taxon>
        <taxon>Onygenales</taxon>
        <taxon>Ajellomycetaceae</taxon>
        <taxon>Paracoccidioides</taxon>
    </lineage>
</organism>
<evidence type="ECO:0000256" key="1">
    <source>
        <dbReference type="SAM" id="MobiDB-lite"/>
    </source>
</evidence>
<evidence type="ECO:0000313" key="2">
    <source>
        <dbReference type="EMBL" id="ODH45264.1"/>
    </source>
</evidence>
<accession>A0A1D2JQ96</accession>
<proteinExistence type="predicted"/>
<feature type="compositionally biased region" description="Basic and acidic residues" evidence="1">
    <location>
        <begin position="141"/>
        <end position="150"/>
    </location>
</feature>
<evidence type="ECO:0000313" key="3">
    <source>
        <dbReference type="Proteomes" id="UP000242814"/>
    </source>
</evidence>
<dbReference type="AlphaFoldDB" id="A0A1D2JQ96"/>
<gene>
    <name evidence="2" type="ORF">ACO22_00260</name>
</gene>
<reference evidence="2 3" key="1">
    <citation type="submission" date="2016-06" db="EMBL/GenBank/DDBJ databases">
        <authorList>
            <person name="Kjaerup R.B."/>
            <person name="Dalgaard T.S."/>
            <person name="Juul-Madsen H.R."/>
        </authorList>
    </citation>
    <scope>NUCLEOTIDE SEQUENCE [LARGE SCALE GENOMIC DNA]</scope>
    <source>
        <strain evidence="2 3">Pb300</strain>
    </source>
</reference>
<dbReference type="VEuPathDB" id="FungiDB:PADG_07595"/>
<name>A0A1D2JQ96_PARBR</name>
<protein>
    <submittedName>
        <fullName evidence="2">Uncharacterized protein</fullName>
    </submittedName>
</protein>
<dbReference type="EMBL" id="LZYO01000004">
    <property type="protein sequence ID" value="ODH45264.1"/>
    <property type="molecule type" value="Genomic_DNA"/>
</dbReference>
<sequence length="216" mass="24406">MSEGDEVDRQIEIKFEGEPPEKISNRRISIHHHIWDVAGSGALASSKLLQSFILFRGRLRQACRYPCSLAELATTVPSSQGNRNNMYKYVEHVEDNIAKSKRTMSHCTGINFSTHSPSTPPLKHPHPFKETQTARNGARGRWAESKREKLGPTQAHKFRSSVRNNRIIRKTSAFMAVRHTPILLATQHRSPPGDLRVAKDLGSRGFRRHQPSKVDG</sequence>
<comment type="caution">
    <text evidence="2">The sequence shown here is derived from an EMBL/GenBank/DDBJ whole genome shotgun (WGS) entry which is preliminary data.</text>
</comment>
<feature type="region of interest" description="Disordered" evidence="1">
    <location>
        <begin position="187"/>
        <end position="216"/>
    </location>
</feature>
<dbReference type="Proteomes" id="UP000242814">
    <property type="component" value="Unassembled WGS sequence"/>
</dbReference>
<feature type="region of interest" description="Disordered" evidence="1">
    <location>
        <begin position="113"/>
        <end position="154"/>
    </location>
</feature>
<feature type="compositionally biased region" description="Basic residues" evidence="1">
    <location>
        <begin position="205"/>
        <end position="216"/>
    </location>
</feature>